<dbReference type="AlphaFoldDB" id="A0AA36GTR1"/>
<sequence>MTAGNSSKLPRFDFDKSTKEQILAALEKSQQEDDDQPLISAQHSQSKTNYDVKKLADSPIVKAFTAAERRRLSRFQIEKVIFTKEKRKRQIKLLCTNSNRINKDCT</sequence>
<reference evidence="1" key="1">
    <citation type="submission" date="2023-07" db="EMBL/GenBank/DDBJ databases">
        <authorList>
            <consortium name="CYATHOMIX"/>
        </authorList>
    </citation>
    <scope>NUCLEOTIDE SEQUENCE</scope>
    <source>
        <strain evidence="1">N/A</strain>
    </source>
</reference>
<dbReference type="Proteomes" id="UP001176961">
    <property type="component" value="Unassembled WGS sequence"/>
</dbReference>
<gene>
    <name evidence="1" type="ORF">CYNAS_LOCUS10169</name>
</gene>
<protein>
    <submittedName>
        <fullName evidence="1">Uncharacterized protein</fullName>
    </submittedName>
</protein>
<proteinExistence type="predicted"/>
<evidence type="ECO:0000313" key="1">
    <source>
        <dbReference type="EMBL" id="CAJ0598186.1"/>
    </source>
</evidence>
<evidence type="ECO:0000313" key="2">
    <source>
        <dbReference type="Proteomes" id="UP001176961"/>
    </source>
</evidence>
<comment type="caution">
    <text evidence="1">The sequence shown here is derived from an EMBL/GenBank/DDBJ whole genome shotgun (WGS) entry which is preliminary data.</text>
</comment>
<dbReference type="EMBL" id="CATQJL010000223">
    <property type="protein sequence ID" value="CAJ0598186.1"/>
    <property type="molecule type" value="Genomic_DNA"/>
</dbReference>
<keyword evidence="2" id="KW-1185">Reference proteome</keyword>
<name>A0AA36GTR1_CYLNA</name>
<accession>A0AA36GTR1</accession>
<organism evidence="1 2">
    <name type="scientific">Cylicocyclus nassatus</name>
    <name type="common">Nematode worm</name>
    <dbReference type="NCBI Taxonomy" id="53992"/>
    <lineage>
        <taxon>Eukaryota</taxon>
        <taxon>Metazoa</taxon>
        <taxon>Ecdysozoa</taxon>
        <taxon>Nematoda</taxon>
        <taxon>Chromadorea</taxon>
        <taxon>Rhabditida</taxon>
        <taxon>Rhabditina</taxon>
        <taxon>Rhabditomorpha</taxon>
        <taxon>Strongyloidea</taxon>
        <taxon>Strongylidae</taxon>
        <taxon>Cylicocyclus</taxon>
    </lineage>
</organism>